<gene>
    <name evidence="1" type="ORF">HPB52_019586</name>
</gene>
<protein>
    <submittedName>
        <fullName evidence="1">Uncharacterized protein</fullName>
    </submittedName>
</protein>
<reference evidence="1" key="2">
    <citation type="submission" date="2021-09" db="EMBL/GenBank/DDBJ databases">
        <authorList>
            <person name="Jia N."/>
            <person name="Wang J."/>
            <person name="Shi W."/>
            <person name="Du L."/>
            <person name="Sun Y."/>
            <person name="Zhan W."/>
            <person name="Jiang J."/>
            <person name="Wang Q."/>
            <person name="Zhang B."/>
            <person name="Ji P."/>
            <person name="Sakyi L.B."/>
            <person name="Cui X."/>
            <person name="Yuan T."/>
            <person name="Jiang B."/>
            <person name="Yang W."/>
            <person name="Lam T.T.-Y."/>
            <person name="Chang Q."/>
            <person name="Ding S."/>
            <person name="Wang X."/>
            <person name="Zhu J."/>
            <person name="Ruan X."/>
            <person name="Zhao L."/>
            <person name="Wei J."/>
            <person name="Que T."/>
            <person name="Du C."/>
            <person name="Cheng J."/>
            <person name="Dai P."/>
            <person name="Han X."/>
            <person name="Huang E."/>
            <person name="Gao Y."/>
            <person name="Liu J."/>
            <person name="Shao H."/>
            <person name="Ye R."/>
            <person name="Li L."/>
            <person name="Wei W."/>
            <person name="Wang X."/>
            <person name="Wang C."/>
            <person name="Huo Q."/>
            <person name="Li W."/>
            <person name="Guo W."/>
            <person name="Chen H."/>
            <person name="Chen S."/>
            <person name="Zhou L."/>
            <person name="Zhou L."/>
            <person name="Ni X."/>
            <person name="Tian J."/>
            <person name="Zhou Y."/>
            <person name="Sheng Y."/>
            <person name="Liu T."/>
            <person name="Pan Y."/>
            <person name="Xia L."/>
            <person name="Li J."/>
            <person name="Zhao F."/>
            <person name="Cao W."/>
        </authorList>
    </citation>
    <scope>NUCLEOTIDE SEQUENCE</scope>
    <source>
        <strain evidence="1">Rsan-2018</strain>
        <tissue evidence="1">Larvae</tissue>
    </source>
</reference>
<comment type="caution">
    <text evidence="1">The sequence shown here is derived from an EMBL/GenBank/DDBJ whole genome shotgun (WGS) entry which is preliminary data.</text>
</comment>
<keyword evidence="2" id="KW-1185">Reference proteome</keyword>
<name>A0A9D4T1E4_RHISA</name>
<dbReference type="AlphaFoldDB" id="A0A9D4T1E4"/>
<proteinExistence type="predicted"/>
<organism evidence="1 2">
    <name type="scientific">Rhipicephalus sanguineus</name>
    <name type="common">Brown dog tick</name>
    <name type="synonym">Ixodes sanguineus</name>
    <dbReference type="NCBI Taxonomy" id="34632"/>
    <lineage>
        <taxon>Eukaryota</taxon>
        <taxon>Metazoa</taxon>
        <taxon>Ecdysozoa</taxon>
        <taxon>Arthropoda</taxon>
        <taxon>Chelicerata</taxon>
        <taxon>Arachnida</taxon>
        <taxon>Acari</taxon>
        <taxon>Parasitiformes</taxon>
        <taxon>Ixodida</taxon>
        <taxon>Ixodoidea</taxon>
        <taxon>Ixodidae</taxon>
        <taxon>Rhipicephalinae</taxon>
        <taxon>Rhipicephalus</taxon>
        <taxon>Rhipicephalus</taxon>
    </lineage>
</organism>
<evidence type="ECO:0000313" key="2">
    <source>
        <dbReference type="Proteomes" id="UP000821837"/>
    </source>
</evidence>
<sequence>MRLNLLFPTHYAEKCQYCEHHEGTLRHVQSASCLSDLPPVHICASSQEQWEKLLSSSRFPDQIVLVERMDVAKKAHGFP</sequence>
<dbReference type="EMBL" id="JABSTV010001249">
    <property type="protein sequence ID" value="KAH7963103.1"/>
    <property type="molecule type" value="Genomic_DNA"/>
</dbReference>
<accession>A0A9D4T1E4</accession>
<evidence type="ECO:0000313" key="1">
    <source>
        <dbReference type="EMBL" id="KAH7963103.1"/>
    </source>
</evidence>
<dbReference type="Proteomes" id="UP000821837">
    <property type="component" value="Chromosome 3"/>
</dbReference>
<reference evidence="1" key="1">
    <citation type="journal article" date="2020" name="Cell">
        <title>Large-Scale Comparative Analyses of Tick Genomes Elucidate Their Genetic Diversity and Vector Capacities.</title>
        <authorList>
            <consortium name="Tick Genome and Microbiome Consortium (TIGMIC)"/>
            <person name="Jia N."/>
            <person name="Wang J."/>
            <person name="Shi W."/>
            <person name="Du L."/>
            <person name="Sun Y."/>
            <person name="Zhan W."/>
            <person name="Jiang J.F."/>
            <person name="Wang Q."/>
            <person name="Zhang B."/>
            <person name="Ji P."/>
            <person name="Bell-Sakyi L."/>
            <person name="Cui X.M."/>
            <person name="Yuan T.T."/>
            <person name="Jiang B.G."/>
            <person name="Yang W.F."/>
            <person name="Lam T.T."/>
            <person name="Chang Q.C."/>
            <person name="Ding S.J."/>
            <person name="Wang X.J."/>
            <person name="Zhu J.G."/>
            <person name="Ruan X.D."/>
            <person name="Zhao L."/>
            <person name="Wei J.T."/>
            <person name="Ye R.Z."/>
            <person name="Que T.C."/>
            <person name="Du C.H."/>
            <person name="Zhou Y.H."/>
            <person name="Cheng J.X."/>
            <person name="Dai P.F."/>
            <person name="Guo W.B."/>
            <person name="Han X.H."/>
            <person name="Huang E.J."/>
            <person name="Li L.F."/>
            <person name="Wei W."/>
            <person name="Gao Y.C."/>
            <person name="Liu J.Z."/>
            <person name="Shao H.Z."/>
            <person name="Wang X."/>
            <person name="Wang C.C."/>
            <person name="Yang T.C."/>
            <person name="Huo Q.B."/>
            <person name="Li W."/>
            <person name="Chen H.Y."/>
            <person name="Chen S.E."/>
            <person name="Zhou L.G."/>
            <person name="Ni X.B."/>
            <person name="Tian J.H."/>
            <person name="Sheng Y."/>
            <person name="Liu T."/>
            <person name="Pan Y.S."/>
            <person name="Xia L.Y."/>
            <person name="Li J."/>
            <person name="Zhao F."/>
            <person name="Cao W.C."/>
        </authorList>
    </citation>
    <scope>NUCLEOTIDE SEQUENCE</scope>
    <source>
        <strain evidence="1">Rsan-2018</strain>
    </source>
</reference>